<dbReference type="AlphaFoldDB" id="A0A7W9YLW6"/>
<dbReference type="InterPro" id="IPR023869">
    <property type="entry name" value="tRNA_Adeno_NH3ase_assoc_put"/>
</dbReference>
<dbReference type="EMBL" id="JACHDS010000001">
    <property type="protein sequence ID" value="MBB6174472.1"/>
    <property type="molecule type" value="Genomic_DNA"/>
</dbReference>
<accession>A0A7W9YLW6</accession>
<organism evidence="1 2">
    <name type="scientific">Nocardiopsis mwathae</name>
    <dbReference type="NCBI Taxonomy" id="1472723"/>
    <lineage>
        <taxon>Bacteria</taxon>
        <taxon>Bacillati</taxon>
        <taxon>Actinomycetota</taxon>
        <taxon>Actinomycetes</taxon>
        <taxon>Streptosporangiales</taxon>
        <taxon>Nocardiopsidaceae</taxon>
        <taxon>Nocardiopsis</taxon>
    </lineage>
</organism>
<proteinExistence type="predicted"/>
<sequence length="165" mass="17626">MPIFSVLFFRAVGVWRGEVVDLAGTESIDDIADLMRDVAAARDVEAVDGTMVLMMEADDEWFGVIRVDDHADPRVFLSDVRVVGEYPIAALLLDSGDVHAPQQREGTGQQPYPDPGGDEELLADLGTSGKALRSMAVAEGALPGDVLADLADRAGFGDVLDMLHS</sequence>
<dbReference type="NCBIfam" id="TIGR03941">
    <property type="entry name" value="tRNA_deam_assoc"/>
    <property type="match status" value="1"/>
</dbReference>
<evidence type="ECO:0000313" key="1">
    <source>
        <dbReference type="EMBL" id="MBB6174472.1"/>
    </source>
</evidence>
<keyword evidence="2" id="KW-1185">Reference proteome</keyword>
<comment type="caution">
    <text evidence="1">The sequence shown here is derived from an EMBL/GenBank/DDBJ whole genome shotgun (WGS) entry which is preliminary data.</text>
</comment>
<protein>
    <submittedName>
        <fullName evidence="1">Putative tRNA adenosine deaminase-associated protein</fullName>
    </submittedName>
</protein>
<name>A0A7W9YLW6_9ACTN</name>
<dbReference type="RefSeq" id="WP_184078524.1">
    <property type="nucleotide sequence ID" value="NZ_JACHDS010000001.1"/>
</dbReference>
<evidence type="ECO:0000313" key="2">
    <source>
        <dbReference type="Proteomes" id="UP000546642"/>
    </source>
</evidence>
<gene>
    <name evidence="1" type="ORF">HNR23_004532</name>
</gene>
<dbReference type="Proteomes" id="UP000546642">
    <property type="component" value="Unassembled WGS sequence"/>
</dbReference>
<reference evidence="1 2" key="1">
    <citation type="submission" date="2020-08" db="EMBL/GenBank/DDBJ databases">
        <title>Sequencing the genomes of 1000 actinobacteria strains.</title>
        <authorList>
            <person name="Klenk H.-P."/>
        </authorList>
    </citation>
    <scope>NUCLEOTIDE SEQUENCE [LARGE SCALE GENOMIC DNA]</scope>
    <source>
        <strain evidence="1 2">DSM 46659</strain>
    </source>
</reference>